<proteinExistence type="predicted"/>
<comment type="caution">
    <text evidence="1">The sequence shown here is derived from an EMBL/GenBank/DDBJ whole genome shotgun (WGS) entry which is preliminary data.</text>
</comment>
<keyword evidence="2" id="KW-1185">Reference proteome</keyword>
<accession>A0A2P4NK95</accession>
<evidence type="ECO:0000313" key="2">
    <source>
        <dbReference type="Proteomes" id="UP000018888"/>
    </source>
</evidence>
<name>A0A2P4NK95_RHIID</name>
<gene>
    <name evidence="1" type="ORF">GLOIN_2v1740304</name>
</gene>
<reference evidence="1 2" key="2">
    <citation type="journal article" date="2018" name="New Phytol.">
        <title>High intraspecific genome diversity in the model arbuscular mycorrhizal symbiont Rhizophagus irregularis.</title>
        <authorList>
            <person name="Chen E.C.H."/>
            <person name="Morin E."/>
            <person name="Beaudet D."/>
            <person name="Noel J."/>
            <person name="Yildirir G."/>
            <person name="Ndikumana S."/>
            <person name="Charron P."/>
            <person name="St-Onge C."/>
            <person name="Giorgi J."/>
            <person name="Kruger M."/>
            <person name="Marton T."/>
            <person name="Ropars J."/>
            <person name="Grigoriev I.V."/>
            <person name="Hainaut M."/>
            <person name="Henrissat B."/>
            <person name="Roux C."/>
            <person name="Martin F."/>
            <person name="Corradi N."/>
        </authorList>
    </citation>
    <scope>NUCLEOTIDE SEQUENCE [LARGE SCALE GENOMIC DNA]</scope>
    <source>
        <strain evidence="1 2">DAOM 197198</strain>
    </source>
</reference>
<protein>
    <submittedName>
        <fullName evidence="1">Uncharacterized protein</fullName>
    </submittedName>
</protein>
<organism evidence="1 2">
    <name type="scientific">Rhizophagus irregularis (strain DAOM 181602 / DAOM 197198 / MUCL 43194)</name>
    <name type="common">Arbuscular mycorrhizal fungus</name>
    <name type="synonym">Glomus intraradices</name>
    <dbReference type="NCBI Taxonomy" id="747089"/>
    <lineage>
        <taxon>Eukaryota</taxon>
        <taxon>Fungi</taxon>
        <taxon>Fungi incertae sedis</taxon>
        <taxon>Mucoromycota</taxon>
        <taxon>Glomeromycotina</taxon>
        <taxon>Glomeromycetes</taxon>
        <taxon>Glomerales</taxon>
        <taxon>Glomeraceae</taxon>
        <taxon>Rhizophagus</taxon>
    </lineage>
</organism>
<evidence type="ECO:0000313" key="1">
    <source>
        <dbReference type="EMBL" id="POG53561.1"/>
    </source>
</evidence>
<dbReference type="AlphaFoldDB" id="A0A2P4NK95"/>
<dbReference type="EMBL" id="AUPC02000874">
    <property type="protein sequence ID" value="POG53561.1"/>
    <property type="molecule type" value="Genomic_DNA"/>
</dbReference>
<sequence>MVHRSQVIGNYVPTHIVEKAQTESLEKLKATALRKESAYYGTTPKHYYSRFNTIKSLTEASDNFHTRIHSSRGI</sequence>
<dbReference type="Proteomes" id="UP000018888">
    <property type="component" value="Unassembled WGS sequence"/>
</dbReference>
<reference evidence="1 2" key="1">
    <citation type="journal article" date="2013" name="Proc. Natl. Acad. Sci. U.S.A.">
        <title>Genome of an arbuscular mycorrhizal fungus provides insight into the oldest plant symbiosis.</title>
        <authorList>
            <person name="Tisserant E."/>
            <person name="Malbreil M."/>
            <person name="Kuo A."/>
            <person name="Kohler A."/>
            <person name="Symeonidi A."/>
            <person name="Balestrini R."/>
            <person name="Charron P."/>
            <person name="Duensing N."/>
            <person name="Frei Dit Frey N."/>
            <person name="Gianinazzi-Pearson V."/>
            <person name="Gilbert L.B."/>
            <person name="Handa Y."/>
            <person name="Herr J.R."/>
            <person name="Hijri M."/>
            <person name="Koul R."/>
            <person name="Kawaguchi M."/>
            <person name="Krajinski F."/>
            <person name="Lammers P.J."/>
            <person name="Masclaux F.G."/>
            <person name="Murat C."/>
            <person name="Morin E."/>
            <person name="Ndikumana S."/>
            <person name="Pagni M."/>
            <person name="Petitpierre D."/>
            <person name="Requena N."/>
            <person name="Rosikiewicz P."/>
            <person name="Riley R."/>
            <person name="Saito K."/>
            <person name="San Clemente H."/>
            <person name="Shapiro H."/>
            <person name="van Tuinen D."/>
            <person name="Becard G."/>
            <person name="Bonfante P."/>
            <person name="Paszkowski U."/>
            <person name="Shachar-Hill Y.Y."/>
            <person name="Tuskan G.A."/>
            <person name="Young P.W."/>
            <person name="Sanders I.R."/>
            <person name="Henrissat B."/>
            <person name="Rensing S.A."/>
            <person name="Grigoriev I.V."/>
            <person name="Corradi N."/>
            <person name="Roux C."/>
            <person name="Martin F."/>
        </authorList>
    </citation>
    <scope>NUCLEOTIDE SEQUENCE [LARGE SCALE GENOMIC DNA]</scope>
    <source>
        <strain evidence="1 2">DAOM 197198</strain>
    </source>
</reference>